<reference evidence="1 2" key="1">
    <citation type="submission" date="2014-10" db="EMBL/GenBank/DDBJ databases">
        <title>Genome sequence of Ponticoccus sp. strain UMTAT08 isolated from clonal culture of toxic dinoflagellate Alexandrium tamiyavanichii.</title>
        <authorList>
            <person name="Gan H.Y."/>
            <person name="Muhd D.-D."/>
            <person name="Mohd Noor M.E."/>
            <person name="Yeong Y.S."/>
            <person name="Usup G."/>
        </authorList>
    </citation>
    <scope>NUCLEOTIDE SEQUENCE [LARGE SCALE GENOMIC DNA]</scope>
    <source>
        <strain evidence="1 2">UMTAT08</strain>
    </source>
</reference>
<comment type="caution">
    <text evidence="1">The sequence shown here is derived from an EMBL/GenBank/DDBJ whole genome shotgun (WGS) entry which is preliminary data.</text>
</comment>
<accession>A0A225PT22</accession>
<dbReference type="GO" id="GO:0008270">
    <property type="term" value="F:zinc ion binding"/>
    <property type="evidence" value="ECO:0007669"/>
    <property type="project" value="InterPro"/>
</dbReference>
<dbReference type="Gene3D" id="1.20.120.910">
    <property type="entry name" value="DksA, coiled-coil domain"/>
    <property type="match status" value="1"/>
</dbReference>
<dbReference type="OrthoDB" id="1121111at2"/>
<organism evidence="1 2">
    <name type="scientific">Mameliella alba</name>
    <dbReference type="NCBI Taxonomy" id="561184"/>
    <lineage>
        <taxon>Bacteria</taxon>
        <taxon>Pseudomonadati</taxon>
        <taxon>Pseudomonadota</taxon>
        <taxon>Alphaproteobacteria</taxon>
        <taxon>Rhodobacterales</taxon>
        <taxon>Roseobacteraceae</taxon>
        <taxon>Mameliella</taxon>
    </lineage>
</organism>
<evidence type="ECO:0000313" key="1">
    <source>
        <dbReference type="EMBL" id="KHQ50329.1"/>
    </source>
</evidence>
<dbReference type="InterPro" id="IPR000962">
    <property type="entry name" value="Znf_DskA_TraR"/>
</dbReference>
<dbReference type="PROSITE" id="PS51128">
    <property type="entry name" value="ZF_DKSA_2"/>
    <property type="match status" value="1"/>
</dbReference>
<accession>A0A225QME0</accession>
<keyword evidence="2" id="KW-1185">Reference proteome</keyword>
<dbReference type="PANTHER" id="PTHR33823:SF4">
    <property type="entry name" value="GENERAL STRESS PROTEIN 16O"/>
    <property type="match status" value="1"/>
</dbReference>
<name>A0A0B3SIC2_9RHOB</name>
<dbReference type="SUPFAM" id="SSF57716">
    <property type="entry name" value="Glucocorticoid receptor-like (DNA-binding domain)"/>
    <property type="match status" value="1"/>
</dbReference>
<sequence length="106" mass="11647">MSHHARKLALLERLRALGVRLDGIEEALEAPHSKDWEDQAIEREGEEVLERLGASGQAEVARIRAALGRMARGEYGICTRCGEEISPERLEAVPEAPLCKTCAAEV</sequence>
<dbReference type="PANTHER" id="PTHR33823">
    <property type="entry name" value="RNA POLYMERASE-BINDING TRANSCRIPTION FACTOR DKSA-RELATED"/>
    <property type="match status" value="1"/>
</dbReference>
<dbReference type="EMBL" id="JSUQ01000028">
    <property type="protein sequence ID" value="KHQ50329.1"/>
    <property type="molecule type" value="Genomic_DNA"/>
</dbReference>
<proteinExistence type="predicted"/>
<gene>
    <name evidence="1" type="ORF">OA50_05178</name>
</gene>
<dbReference type="STRING" id="561184.SAMN05216376_111175"/>
<dbReference type="GeneID" id="66502409"/>
<dbReference type="RefSeq" id="WP_043146444.1">
    <property type="nucleotide sequence ID" value="NZ_AP022337.1"/>
</dbReference>
<accession>A0A0B3SIC2</accession>
<dbReference type="AlphaFoldDB" id="A0A0B3SIC2"/>
<dbReference type="Pfam" id="PF21173">
    <property type="entry name" value="DksA-like_N"/>
    <property type="match status" value="1"/>
</dbReference>
<protein>
    <submittedName>
        <fullName evidence="1">DnaK suppressor protein</fullName>
    </submittedName>
</protein>
<evidence type="ECO:0000313" key="2">
    <source>
        <dbReference type="Proteomes" id="UP000030960"/>
    </source>
</evidence>
<dbReference type="Pfam" id="PF01258">
    <property type="entry name" value="zf-dskA_traR"/>
    <property type="match status" value="1"/>
</dbReference>
<dbReference type="InterPro" id="IPR048487">
    <property type="entry name" value="DksA-like_N"/>
</dbReference>
<dbReference type="Proteomes" id="UP000030960">
    <property type="component" value="Unassembled WGS sequence"/>
</dbReference>